<accession>A0A5B7SV07</accession>
<dbReference type="OrthoDB" id="9782229at2"/>
<feature type="domain" description="OmpA-like" evidence="6">
    <location>
        <begin position="233"/>
        <end position="350"/>
    </location>
</feature>
<dbReference type="Gene3D" id="2.60.120.260">
    <property type="entry name" value="Galactose-binding domain-like"/>
    <property type="match status" value="1"/>
</dbReference>
<dbReference type="GO" id="GO:0009279">
    <property type="term" value="C:cell outer membrane"/>
    <property type="evidence" value="ECO:0007669"/>
    <property type="project" value="UniProtKB-SubCell"/>
</dbReference>
<dbReference type="PRINTS" id="PR01021">
    <property type="entry name" value="OMPADOMAIN"/>
</dbReference>
<evidence type="ECO:0000256" key="1">
    <source>
        <dbReference type="ARBA" id="ARBA00004442"/>
    </source>
</evidence>
<evidence type="ECO:0000313" key="8">
    <source>
        <dbReference type="Proteomes" id="UP000310017"/>
    </source>
</evidence>
<evidence type="ECO:0000256" key="5">
    <source>
        <dbReference type="SAM" id="MobiDB-lite"/>
    </source>
</evidence>
<dbReference type="PRINTS" id="PR01023">
    <property type="entry name" value="NAFLGMOTY"/>
</dbReference>
<name>A0A5B7SV07_9FLAO</name>
<dbReference type="Pfam" id="PF00691">
    <property type="entry name" value="OmpA"/>
    <property type="match status" value="1"/>
</dbReference>
<keyword evidence="2 4" id="KW-0472">Membrane</keyword>
<dbReference type="CDD" id="cd07185">
    <property type="entry name" value="OmpA_C-like"/>
    <property type="match status" value="1"/>
</dbReference>
<dbReference type="SUPFAM" id="SSF103088">
    <property type="entry name" value="OmpA-like"/>
    <property type="match status" value="1"/>
</dbReference>
<dbReference type="InterPro" id="IPR050330">
    <property type="entry name" value="Bact_OuterMem_StrucFunc"/>
</dbReference>
<dbReference type="AlphaFoldDB" id="A0A5B7SV07"/>
<dbReference type="InterPro" id="IPR006664">
    <property type="entry name" value="OMP_bac"/>
</dbReference>
<evidence type="ECO:0000256" key="2">
    <source>
        <dbReference type="ARBA" id="ARBA00023136"/>
    </source>
</evidence>
<gene>
    <name evidence="7" type="ORF">FGM00_12690</name>
</gene>
<keyword evidence="8" id="KW-1185">Reference proteome</keyword>
<evidence type="ECO:0000259" key="6">
    <source>
        <dbReference type="PROSITE" id="PS51123"/>
    </source>
</evidence>
<comment type="subcellular location">
    <subcellularLocation>
        <location evidence="1">Cell outer membrane</location>
    </subcellularLocation>
</comment>
<dbReference type="PROSITE" id="PS51123">
    <property type="entry name" value="OMPA_2"/>
    <property type="match status" value="1"/>
</dbReference>
<dbReference type="PANTHER" id="PTHR30329">
    <property type="entry name" value="STATOR ELEMENT OF FLAGELLAR MOTOR COMPLEX"/>
    <property type="match status" value="1"/>
</dbReference>
<reference evidence="7 8" key="1">
    <citation type="submission" date="2019-05" db="EMBL/GenBank/DDBJ databases">
        <title>Genome sequencing of F202Z8.</title>
        <authorList>
            <person name="Kwon Y.M."/>
        </authorList>
    </citation>
    <scope>NUCLEOTIDE SEQUENCE [LARGE SCALE GENOMIC DNA]</scope>
    <source>
        <strain evidence="7 8">F202Z8</strain>
    </source>
</reference>
<dbReference type="EMBL" id="CP040710">
    <property type="protein sequence ID" value="QCX02367.1"/>
    <property type="molecule type" value="Genomic_DNA"/>
</dbReference>
<dbReference type="InterPro" id="IPR006690">
    <property type="entry name" value="OMPA-like_CS"/>
</dbReference>
<evidence type="ECO:0000256" key="3">
    <source>
        <dbReference type="ARBA" id="ARBA00023237"/>
    </source>
</evidence>
<dbReference type="Proteomes" id="UP000310017">
    <property type="component" value="Chromosome"/>
</dbReference>
<dbReference type="PANTHER" id="PTHR30329:SF21">
    <property type="entry name" value="LIPOPROTEIN YIAD-RELATED"/>
    <property type="match status" value="1"/>
</dbReference>
<evidence type="ECO:0000256" key="4">
    <source>
        <dbReference type="PROSITE-ProRule" id="PRU00473"/>
    </source>
</evidence>
<proteinExistence type="predicted"/>
<dbReference type="InterPro" id="IPR036737">
    <property type="entry name" value="OmpA-like_sf"/>
</dbReference>
<protein>
    <submittedName>
        <fullName evidence="7">OmpA family protein</fullName>
    </submittedName>
</protein>
<evidence type="ECO:0000313" key="7">
    <source>
        <dbReference type="EMBL" id="QCX02367.1"/>
    </source>
</evidence>
<dbReference type="PROSITE" id="PS01068">
    <property type="entry name" value="OMPA_1"/>
    <property type="match status" value="1"/>
</dbReference>
<keyword evidence="3" id="KW-0998">Cell outer membrane</keyword>
<organism evidence="7 8">
    <name type="scientific">Aggregatimonas sangjinii</name>
    <dbReference type="NCBI Taxonomy" id="2583587"/>
    <lineage>
        <taxon>Bacteria</taxon>
        <taxon>Pseudomonadati</taxon>
        <taxon>Bacteroidota</taxon>
        <taxon>Flavobacteriia</taxon>
        <taxon>Flavobacteriales</taxon>
        <taxon>Flavobacteriaceae</taxon>
        <taxon>Aggregatimonas</taxon>
    </lineage>
</organism>
<dbReference type="KEGG" id="asag:FGM00_12690"/>
<dbReference type="InterPro" id="IPR006665">
    <property type="entry name" value="OmpA-like"/>
</dbReference>
<sequence length="355" mass="40653">MPCCSLCCFFSVWSQNLVKNPSFEDFNKCPEGLGNLASDVHHWSTPTLGSTDYFNGCSVAMGTPENFNGKQPAEFGEGYAGLYLYAPDDYREYLQAELTETLIAGKKYQVSFYISLAERSDFAVKEFGLLFTNKKIVLETRKEFSKKLWYSLADHEYHYMEIGYSNFYSDTKDWLLVHTQFVAKGTEKYLILGNFKNNRRTRLFRTKRTAKQGAYYYLDEVVLKSMDSSNESYEINEVHTFKNLLFSFDKSDLVTTSIAEIDRLYEYLKTNSQLLVSINGHTDTIGTETYNKRLSANRAKAVADYLVKKGIPKERVSWAGHGGTKPIADNSSKSGRELNRRVEFRITTVDDANQK</sequence>
<dbReference type="Gene3D" id="3.30.1330.60">
    <property type="entry name" value="OmpA-like domain"/>
    <property type="match status" value="1"/>
</dbReference>
<feature type="region of interest" description="Disordered" evidence="5">
    <location>
        <begin position="317"/>
        <end position="336"/>
    </location>
</feature>